<proteinExistence type="predicted"/>
<keyword evidence="1" id="KW-0472">Membrane</keyword>
<dbReference type="AlphaFoldDB" id="A0A2D4HWC2"/>
<keyword evidence="1" id="KW-0812">Transmembrane</keyword>
<organism evidence="2">
    <name type="scientific">Micrurus lemniscatus lemniscatus</name>
    <dbReference type="NCBI Taxonomy" id="129467"/>
    <lineage>
        <taxon>Eukaryota</taxon>
        <taxon>Metazoa</taxon>
        <taxon>Chordata</taxon>
        <taxon>Craniata</taxon>
        <taxon>Vertebrata</taxon>
        <taxon>Euteleostomi</taxon>
        <taxon>Lepidosauria</taxon>
        <taxon>Squamata</taxon>
        <taxon>Bifurcata</taxon>
        <taxon>Unidentata</taxon>
        <taxon>Episquamata</taxon>
        <taxon>Toxicofera</taxon>
        <taxon>Serpentes</taxon>
        <taxon>Colubroidea</taxon>
        <taxon>Elapidae</taxon>
        <taxon>Elapinae</taxon>
        <taxon>Micrurus</taxon>
    </lineage>
</organism>
<feature type="transmembrane region" description="Helical" evidence="1">
    <location>
        <begin position="72"/>
        <end position="94"/>
    </location>
</feature>
<evidence type="ECO:0000256" key="1">
    <source>
        <dbReference type="SAM" id="Phobius"/>
    </source>
</evidence>
<keyword evidence="1" id="KW-1133">Transmembrane helix</keyword>
<evidence type="ECO:0000313" key="2">
    <source>
        <dbReference type="EMBL" id="LAA76272.1"/>
    </source>
</evidence>
<protein>
    <submittedName>
        <fullName evidence="2">Uncharacterized protein</fullName>
    </submittedName>
</protein>
<reference evidence="2" key="1">
    <citation type="submission" date="2017-07" db="EMBL/GenBank/DDBJ databases">
        <authorList>
            <person name="Mikheyev A."/>
            <person name="Grau M."/>
        </authorList>
    </citation>
    <scope>NUCLEOTIDE SEQUENCE</scope>
    <source>
        <tissue evidence="2">Venom_gland</tissue>
    </source>
</reference>
<name>A0A2D4HWC2_MICLE</name>
<sequence length="110" mass="12785">MVSKFEQNAYALLIFMQKKSFKSVSVVNTINYRVFYDLFQHSDANSDLTKGNSNLTKNKVIKQVISRYHIEWLVQCLYILAALNTVMAFVFTLLNRYLRSSVHILTQISV</sequence>
<dbReference type="EMBL" id="IACK01056464">
    <property type="protein sequence ID" value="LAA76272.1"/>
    <property type="molecule type" value="Transcribed_RNA"/>
</dbReference>
<accession>A0A2D4HWC2</accession>
<reference evidence="2" key="2">
    <citation type="submission" date="2017-11" db="EMBL/GenBank/DDBJ databases">
        <title>Coralsnake Venomics: Analyses of Venom Gland Transcriptomes and Proteomes of Six Brazilian Taxa.</title>
        <authorList>
            <person name="Aird S.D."/>
            <person name="Jorge da Silva N."/>
            <person name="Qiu L."/>
            <person name="Villar-Briones A."/>
            <person name="Aparecida-Saddi V."/>
            <person name="Campos-Telles M.P."/>
            <person name="Grau M."/>
            <person name="Mikheyev A.S."/>
        </authorList>
    </citation>
    <scope>NUCLEOTIDE SEQUENCE</scope>
    <source>
        <tissue evidence="2">Venom_gland</tissue>
    </source>
</reference>